<dbReference type="Proteomes" id="UP000002727">
    <property type="component" value="Chromosome"/>
</dbReference>
<feature type="transmembrane region" description="Helical" evidence="1">
    <location>
        <begin position="100"/>
        <end position="122"/>
    </location>
</feature>
<dbReference type="AlphaFoldDB" id="B6YSP6"/>
<keyword evidence="3" id="KW-1185">Reference proteome</keyword>
<dbReference type="KEGG" id="ton:TON_0098"/>
<dbReference type="GeneID" id="7017745"/>
<dbReference type="HOGENOM" id="CLU_862271_0_0_2"/>
<dbReference type="EMBL" id="CP000855">
    <property type="protein sequence ID" value="ACJ15583.1"/>
    <property type="molecule type" value="Genomic_DNA"/>
</dbReference>
<keyword evidence="1" id="KW-0812">Transmembrane</keyword>
<gene>
    <name evidence="2" type="ordered locus">TON_0098</name>
</gene>
<feature type="transmembrane region" description="Helical" evidence="1">
    <location>
        <begin position="34"/>
        <end position="52"/>
    </location>
</feature>
<evidence type="ECO:0000313" key="2">
    <source>
        <dbReference type="EMBL" id="ACJ15583.1"/>
    </source>
</evidence>
<feature type="transmembrane region" description="Helical" evidence="1">
    <location>
        <begin position="7"/>
        <end position="28"/>
    </location>
</feature>
<reference evidence="2 3" key="1">
    <citation type="journal article" date="2008" name="J. Bacteriol.">
        <title>The complete genome sequence of Thermococcus onnurineus NA1 reveals a mixed heterotrophic and carboxydotrophic metabolism.</title>
        <authorList>
            <person name="Lee H.S."/>
            <person name="Kang S.G."/>
            <person name="Bae S.S."/>
            <person name="Lim J.K."/>
            <person name="Cho Y."/>
            <person name="Kim Y.J."/>
            <person name="Jeon J.H."/>
            <person name="Cha S.S."/>
            <person name="Kwon K.K."/>
            <person name="Kim H.T."/>
            <person name="Park C.J."/>
            <person name="Lee H.W."/>
            <person name="Kim S.I."/>
            <person name="Chun J."/>
            <person name="Colwell R.R."/>
            <person name="Kim S.J."/>
            <person name="Lee J.H."/>
        </authorList>
    </citation>
    <scope>NUCLEOTIDE SEQUENCE [LARGE SCALE GENOMIC DNA]</scope>
    <source>
        <strain evidence="2 3">NA1</strain>
    </source>
</reference>
<protein>
    <submittedName>
        <fullName evidence="2">Kef-type K+ transport system membrane component</fullName>
    </submittedName>
</protein>
<proteinExistence type="predicted"/>
<feature type="transmembrane region" description="Helical" evidence="1">
    <location>
        <begin position="258"/>
        <end position="278"/>
    </location>
</feature>
<name>B6YSP6_THEON</name>
<organism evidence="2 3">
    <name type="scientific">Thermococcus onnurineus (strain NA1)</name>
    <dbReference type="NCBI Taxonomy" id="523850"/>
    <lineage>
        <taxon>Archaea</taxon>
        <taxon>Methanobacteriati</taxon>
        <taxon>Methanobacteriota</taxon>
        <taxon>Thermococci</taxon>
        <taxon>Thermococcales</taxon>
        <taxon>Thermococcaceae</taxon>
        <taxon>Thermococcus</taxon>
    </lineage>
</organism>
<accession>B6YSP6</accession>
<feature type="transmembrane region" description="Helical" evidence="1">
    <location>
        <begin position="298"/>
        <end position="317"/>
    </location>
</feature>
<keyword evidence="1" id="KW-1133">Transmembrane helix</keyword>
<dbReference type="STRING" id="523850.TON_0098"/>
<keyword evidence="1" id="KW-0472">Membrane</keyword>
<dbReference type="OrthoDB" id="94794at2157"/>
<dbReference type="eggNOG" id="arCOG11757">
    <property type="taxonomic scope" value="Archaea"/>
</dbReference>
<feature type="transmembrane region" description="Helical" evidence="1">
    <location>
        <begin position="72"/>
        <end position="94"/>
    </location>
</feature>
<evidence type="ECO:0000313" key="3">
    <source>
        <dbReference type="Proteomes" id="UP000002727"/>
    </source>
</evidence>
<feature type="transmembrane region" description="Helical" evidence="1">
    <location>
        <begin position="167"/>
        <end position="184"/>
    </location>
</feature>
<feature type="transmembrane region" description="Helical" evidence="1">
    <location>
        <begin position="196"/>
        <end position="213"/>
    </location>
</feature>
<dbReference type="RefSeq" id="WP_012571056.1">
    <property type="nucleotide sequence ID" value="NC_011529.1"/>
</dbReference>
<sequence>MRGKKHFLLLNFFIGAVFLAILFHYALSLSLGESFLFAVILSLLYTSAHIFWKRPDKQQRESQFLKSPSIGLILFVLISFGFGVLLFELIHAAFAKPGTSFIPLAKVLGVLFIIGASVLFLVAMLHERGKKTPEKVVYSWRNFLKELSTSLLVFTIAYSSGVSLEKSVSMALYVFVLASWYYSMMAHKYVISERILKIRAVVIFVAVTSGLYLFVIDNIVLSGLIGALFAVVSEKDYKITRKLVAEELLGKKYAESGAWRLFYGIFYGFGAMVALMIVTGDYSASFIRESLLTVFRLLYIFTTIFLPFGTLGGWLRLKIHGGKT</sequence>
<evidence type="ECO:0000256" key="1">
    <source>
        <dbReference type="SAM" id="Phobius"/>
    </source>
</evidence>
<dbReference type="PATRIC" id="fig|523850.10.peg.98"/>